<evidence type="ECO:0000259" key="1">
    <source>
        <dbReference type="Pfam" id="PF01610"/>
    </source>
</evidence>
<proteinExistence type="predicted"/>
<dbReference type="RefSeq" id="WP_064267600.1">
    <property type="nucleotide sequence ID" value="NZ_LXJZ01000140.1"/>
</dbReference>
<reference evidence="4 5" key="1">
    <citation type="submission" date="2016-04" db="EMBL/GenBank/DDBJ databases">
        <title>Reclassification of Paraburkholderia panaciterrae (Farh et al. 2015) Dobritsa &amp; Samadpour 2016 as a later homotypic synonym of Paraburkholderia ginsengiterrae (Farh et al. 2015) Dobritsa &amp; Samadpour 2016.</title>
        <authorList>
            <person name="Dobritsa A.P."/>
            <person name="Kutumbaka K."/>
            <person name="Samadpour M."/>
        </authorList>
    </citation>
    <scope>NUCLEOTIDE SEQUENCE [LARGE SCALE GENOMIC DNA]</scope>
    <source>
        <strain evidence="3 5">DCY85</strain>
        <strain evidence="2 4">DCY85-1</strain>
    </source>
</reference>
<sequence length="61" mass="7178">MLGKPQCEKVEFVRSDMWQSFLEMIAHHCPNAFNIFDRFRVLARMNKAIDEVCPAHGSRRL</sequence>
<accession>A0A1A9NC41</accession>
<dbReference type="Proteomes" id="UP000078116">
    <property type="component" value="Unassembled WGS sequence"/>
</dbReference>
<comment type="caution">
    <text evidence="3">The sequence shown here is derived from an EMBL/GenBank/DDBJ whole genome shotgun (WGS) entry which is preliminary data.</text>
</comment>
<protein>
    <recommendedName>
        <fullName evidence="1">Transposase IS204/IS1001/IS1096/IS1165 DDE domain-containing protein</fullName>
    </recommendedName>
</protein>
<evidence type="ECO:0000313" key="5">
    <source>
        <dbReference type="Proteomes" id="UP000078116"/>
    </source>
</evidence>
<evidence type="ECO:0000313" key="2">
    <source>
        <dbReference type="EMBL" id="OAJ59358.1"/>
    </source>
</evidence>
<evidence type="ECO:0000313" key="4">
    <source>
        <dbReference type="Proteomes" id="UP000077961"/>
    </source>
</evidence>
<dbReference type="EMBL" id="LXJZ01000140">
    <property type="protein sequence ID" value="OAJ59358.1"/>
    <property type="molecule type" value="Genomic_DNA"/>
</dbReference>
<dbReference type="EMBL" id="LXKA01000132">
    <property type="protein sequence ID" value="OAJ63271.1"/>
    <property type="molecule type" value="Genomic_DNA"/>
</dbReference>
<name>A0A1A9NC41_9BURK</name>
<dbReference type="InterPro" id="IPR002560">
    <property type="entry name" value="Transposase_DDE"/>
</dbReference>
<feature type="domain" description="Transposase IS204/IS1001/IS1096/IS1165 DDE" evidence="1">
    <location>
        <begin position="3"/>
        <end position="55"/>
    </location>
</feature>
<dbReference type="Proteomes" id="UP000077961">
    <property type="component" value="Unassembled WGS sequence"/>
</dbReference>
<dbReference type="Pfam" id="PF01610">
    <property type="entry name" value="DDE_Tnp_ISL3"/>
    <property type="match status" value="1"/>
</dbReference>
<evidence type="ECO:0000313" key="3">
    <source>
        <dbReference type="EMBL" id="OAJ63271.1"/>
    </source>
</evidence>
<gene>
    <name evidence="2" type="ORF">A6V36_27295</name>
    <name evidence="3" type="ORF">A6V37_20440</name>
</gene>
<dbReference type="AlphaFoldDB" id="A0A1A9NC41"/>
<keyword evidence="4" id="KW-1185">Reference proteome</keyword>
<organism evidence="3 5">
    <name type="scientific">Paraburkholderia ginsengiterrae</name>
    <dbReference type="NCBI Taxonomy" id="1462993"/>
    <lineage>
        <taxon>Bacteria</taxon>
        <taxon>Pseudomonadati</taxon>
        <taxon>Pseudomonadota</taxon>
        <taxon>Betaproteobacteria</taxon>
        <taxon>Burkholderiales</taxon>
        <taxon>Burkholderiaceae</taxon>
        <taxon>Paraburkholderia</taxon>
    </lineage>
</organism>